<dbReference type="InterPro" id="IPR053868">
    <property type="entry name" value="Pel9A-like_beta_helix"/>
</dbReference>
<proteinExistence type="inferred from homology"/>
<evidence type="ECO:0000256" key="8">
    <source>
        <dbReference type="ARBA" id="ARBA00038263"/>
    </source>
</evidence>
<dbReference type="InterPro" id="IPR012334">
    <property type="entry name" value="Pectin_lyas_fold"/>
</dbReference>
<sequence length="447" mass="47098">MRPTQIVARALLVTAVVASPIAIVAGSTGVSNAQDGDAYYVAPDGSDSAAGTEAEPWASIAHAQSVAEAGDTVYFRDGTYAYTEAEGNCGSQTDRVNAITLDKSGSEDEPINYWAYPEETPVFDFSGMTDDCRIKGISVTGDSIHLKGLEVTGVPQNNDQNAESWGIWVSGSGNTFEQLDIHHIMGTGLFIDSGGGNLVLNTDSHENFDERSTDGPGENADGFGSHYTPAGSGENVFSGCRAWWNGDDGFDLISTYSPVTIENSWAWLNGYEPGTTNSAGNGAGFKIGGFGADWEDGAPAHTVTGSVAFDNKAQGFYANHHPVASEFFNNTGYNNGTNFSMRGIDEGGNAVGRGTLRNNIAYTGTATDYMDGTDSEYNSWDLGVEISDADFQSVSTEGWDAPRGEDGNLPELPHLRLAEDSALIDAGTDVGLPYEGAAPDLGAFESP</sequence>
<dbReference type="Gene3D" id="2.160.20.10">
    <property type="entry name" value="Single-stranded right-handed beta-helix, Pectin lyase-like"/>
    <property type="match status" value="1"/>
</dbReference>
<evidence type="ECO:0000256" key="7">
    <source>
        <dbReference type="ARBA" id="ARBA00023239"/>
    </source>
</evidence>
<dbReference type="PANTHER" id="PTHR40088:SF1">
    <property type="entry name" value="PECTATE LYASE PEL9"/>
    <property type="match status" value="1"/>
</dbReference>
<dbReference type="InterPro" id="IPR011050">
    <property type="entry name" value="Pectin_lyase_fold/virulence"/>
</dbReference>
<dbReference type="Pfam" id="PF22842">
    <property type="entry name" value="Pel9A-like_beta_helix"/>
    <property type="match status" value="1"/>
</dbReference>
<dbReference type="GO" id="GO:0016837">
    <property type="term" value="F:carbon-oxygen lyase activity, acting on polysaccharides"/>
    <property type="evidence" value="ECO:0007669"/>
    <property type="project" value="TreeGrafter"/>
</dbReference>
<evidence type="ECO:0000256" key="2">
    <source>
        <dbReference type="ARBA" id="ARBA00004613"/>
    </source>
</evidence>
<keyword evidence="5 9" id="KW-0732">Signal</keyword>
<comment type="similarity">
    <text evidence="8">Belongs to the polysaccharide lyase 9 family.</text>
</comment>
<evidence type="ECO:0000256" key="5">
    <source>
        <dbReference type="ARBA" id="ARBA00022729"/>
    </source>
</evidence>
<comment type="subcellular location">
    <subcellularLocation>
        <location evidence="2">Secreted</location>
    </subcellularLocation>
</comment>
<evidence type="ECO:0000259" key="10">
    <source>
        <dbReference type="Pfam" id="PF22842"/>
    </source>
</evidence>
<keyword evidence="7" id="KW-0456">Lyase</keyword>
<keyword evidence="12" id="KW-1185">Reference proteome</keyword>
<name>A0A4S8Q0G2_9ACTN</name>
<evidence type="ECO:0000256" key="3">
    <source>
        <dbReference type="ARBA" id="ARBA00022525"/>
    </source>
</evidence>
<evidence type="ECO:0000313" key="12">
    <source>
        <dbReference type="Proteomes" id="UP000308760"/>
    </source>
</evidence>
<dbReference type="PANTHER" id="PTHR40088">
    <property type="entry name" value="PECTATE LYASE (EUROFUNG)"/>
    <property type="match status" value="1"/>
</dbReference>
<evidence type="ECO:0000256" key="1">
    <source>
        <dbReference type="ARBA" id="ARBA00001913"/>
    </source>
</evidence>
<reference evidence="11 12" key="2">
    <citation type="submission" date="2019-05" db="EMBL/GenBank/DDBJ databases">
        <title>Glycomyces buryatensis sp. nov.</title>
        <authorList>
            <person name="Nikitina E."/>
        </authorList>
    </citation>
    <scope>NUCLEOTIDE SEQUENCE [LARGE SCALE GENOMIC DNA]</scope>
    <source>
        <strain evidence="11 12">18</strain>
    </source>
</reference>
<organism evidence="11 12">
    <name type="scientific">Glycomyces buryatensis</name>
    <dbReference type="NCBI Taxonomy" id="2570927"/>
    <lineage>
        <taxon>Bacteria</taxon>
        <taxon>Bacillati</taxon>
        <taxon>Actinomycetota</taxon>
        <taxon>Actinomycetes</taxon>
        <taxon>Glycomycetales</taxon>
        <taxon>Glycomycetaceae</taxon>
        <taxon>Glycomyces</taxon>
    </lineage>
</organism>
<feature type="signal peptide" evidence="9">
    <location>
        <begin position="1"/>
        <end position="33"/>
    </location>
</feature>
<dbReference type="SUPFAM" id="SSF51126">
    <property type="entry name" value="Pectin lyase-like"/>
    <property type="match status" value="1"/>
</dbReference>
<evidence type="ECO:0000313" key="11">
    <source>
        <dbReference type="EMBL" id="THV36511.1"/>
    </source>
</evidence>
<dbReference type="GO" id="GO:0046872">
    <property type="term" value="F:metal ion binding"/>
    <property type="evidence" value="ECO:0007669"/>
    <property type="project" value="UniProtKB-KW"/>
</dbReference>
<keyword evidence="3" id="KW-0964">Secreted</keyword>
<keyword evidence="4" id="KW-0479">Metal-binding</keyword>
<dbReference type="AlphaFoldDB" id="A0A4S8Q0G2"/>
<dbReference type="OrthoDB" id="9808066at2"/>
<evidence type="ECO:0000256" key="4">
    <source>
        <dbReference type="ARBA" id="ARBA00022723"/>
    </source>
</evidence>
<reference evidence="12" key="1">
    <citation type="submission" date="2019-04" db="EMBL/GenBank/DDBJ databases">
        <title>Nocardioides xinjiangensis sp. nov.</title>
        <authorList>
            <person name="Liu S."/>
        </authorList>
    </citation>
    <scope>NUCLEOTIDE SEQUENCE [LARGE SCALE GENOMIC DNA]</scope>
    <source>
        <strain evidence="12">18</strain>
    </source>
</reference>
<protein>
    <submittedName>
        <fullName evidence="11">Right-handed parallel beta-helix repeat-containing protein</fullName>
    </submittedName>
</protein>
<dbReference type="InterPro" id="IPR052052">
    <property type="entry name" value="Polysaccharide_Lyase_9"/>
</dbReference>
<evidence type="ECO:0000256" key="9">
    <source>
        <dbReference type="SAM" id="SignalP"/>
    </source>
</evidence>
<dbReference type="EMBL" id="STGY01000072">
    <property type="protein sequence ID" value="THV36511.1"/>
    <property type="molecule type" value="Genomic_DNA"/>
</dbReference>
<evidence type="ECO:0000256" key="6">
    <source>
        <dbReference type="ARBA" id="ARBA00022837"/>
    </source>
</evidence>
<feature type="domain" description="Pel9A-like right handed beta-helix region" evidence="10">
    <location>
        <begin position="37"/>
        <end position="342"/>
    </location>
</feature>
<comment type="cofactor">
    <cofactor evidence="1">
        <name>Ca(2+)</name>
        <dbReference type="ChEBI" id="CHEBI:29108"/>
    </cofactor>
</comment>
<comment type="caution">
    <text evidence="11">The sequence shown here is derived from an EMBL/GenBank/DDBJ whole genome shotgun (WGS) entry which is preliminary data.</text>
</comment>
<dbReference type="GO" id="GO:0005576">
    <property type="term" value="C:extracellular region"/>
    <property type="evidence" value="ECO:0007669"/>
    <property type="project" value="UniProtKB-SubCell"/>
</dbReference>
<keyword evidence="6" id="KW-0106">Calcium</keyword>
<dbReference type="RefSeq" id="WP_136536753.1">
    <property type="nucleotide sequence ID" value="NZ_STGY01000072.1"/>
</dbReference>
<dbReference type="Proteomes" id="UP000308760">
    <property type="component" value="Unassembled WGS sequence"/>
</dbReference>
<feature type="chain" id="PRO_5020586086" evidence="9">
    <location>
        <begin position="34"/>
        <end position="447"/>
    </location>
</feature>
<accession>A0A4S8Q0G2</accession>
<gene>
    <name evidence="11" type="ORF">FAB82_22020</name>
</gene>